<reference evidence="8 9" key="1">
    <citation type="submission" date="2019-05" db="EMBL/GenBank/DDBJ databases">
        <title>Emergence of the Ug99 lineage of the wheat stem rust pathogen through somatic hybridization.</title>
        <authorList>
            <person name="Li F."/>
            <person name="Upadhyaya N.M."/>
            <person name="Sperschneider J."/>
            <person name="Matny O."/>
            <person name="Nguyen-Phuc H."/>
            <person name="Mago R."/>
            <person name="Raley C."/>
            <person name="Miller M.E."/>
            <person name="Silverstein K.A.T."/>
            <person name="Henningsen E."/>
            <person name="Hirsch C.D."/>
            <person name="Visser B."/>
            <person name="Pretorius Z.A."/>
            <person name="Steffenson B.J."/>
            <person name="Schwessinger B."/>
            <person name="Dodds P.N."/>
            <person name="Figueroa M."/>
        </authorList>
    </citation>
    <scope>NUCLEOTIDE SEQUENCE [LARGE SCALE GENOMIC DNA]</scope>
    <source>
        <strain evidence="8">21-0</strain>
    </source>
</reference>
<gene>
    <name evidence="8" type="ORF">PGT21_008416</name>
</gene>
<dbReference type="GO" id="GO:0005978">
    <property type="term" value="P:glycogen biosynthetic process"/>
    <property type="evidence" value="ECO:0007669"/>
    <property type="project" value="UniProtKB-UniPathway"/>
</dbReference>
<evidence type="ECO:0000256" key="1">
    <source>
        <dbReference type="ARBA" id="ARBA00004964"/>
    </source>
</evidence>
<comment type="similarity">
    <text evidence="2 7">Belongs to the glycosyltransferase 3 family.</text>
</comment>
<dbReference type="EMBL" id="VSWC01000144">
    <property type="protein sequence ID" value="KAA1077452.1"/>
    <property type="molecule type" value="Genomic_DNA"/>
</dbReference>
<keyword evidence="5 7" id="KW-0320">Glycogen biosynthesis</keyword>
<dbReference type="Pfam" id="PF05693">
    <property type="entry name" value="Glycogen_syn"/>
    <property type="match status" value="1"/>
</dbReference>
<dbReference type="Gene3D" id="3.40.50.2000">
    <property type="entry name" value="Glycogen Phosphorylase B"/>
    <property type="match status" value="1"/>
</dbReference>
<sequence length="66" mass="7669">MEVEAIEPDMPEMRDSLQSMKERGGGPRVLLFDTGSMMSWLDEWKNELWNLAGNNTIVFGYLVVWF</sequence>
<dbReference type="OrthoDB" id="6335297at2759"/>
<proteinExistence type="inferred from homology"/>
<evidence type="ECO:0000256" key="4">
    <source>
        <dbReference type="ARBA" id="ARBA00022679"/>
    </source>
</evidence>
<name>A0A5B0MLE6_PUCGR</name>
<keyword evidence="4 7" id="KW-0808">Transferase</keyword>
<dbReference type="GO" id="GO:0004373">
    <property type="term" value="F:alpha-1,4-glucan glucosyltransferase (UDP-glucose donor) activity"/>
    <property type="evidence" value="ECO:0007669"/>
    <property type="project" value="UniProtKB-EC"/>
</dbReference>
<dbReference type="Proteomes" id="UP000324748">
    <property type="component" value="Unassembled WGS sequence"/>
</dbReference>
<dbReference type="EC" id="2.4.1.11" evidence="7"/>
<accession>A0A5B0MLE6</accession>
<evidence type="ECO:0000256" key="5">
    <source>
        <dbReference type="ARBA" id="ARBA00023056"/>
    </source>
</evidence>
<evidence type="ECO:0000256" key="7">
    <source>
        <dbReference type="RuleBase" id="RU363104"/>
    </source>
</evidence>
<evidence type="ECO:0000313" key="8">
    <source>
        <dbReference type="EMBL" id="KAA1077452.1"/>
    </source>
</evidence>
<protein>
    <recommendedName>
        <fullName evidence="7">Glycogen [starch] synthase</fullName>
        <ecNumber evidence="7">2.4.1.11</ecNumber>
    </recommendedName>
</protein>
<keyword evidence="9" id="KW-1185">Reference proteome</keyword>
<organism evidence="8 9">
    <name type="scientific">Puccinia graminis f. sp. tritici</name>
    <dbReference type="NCBI Taxonomy" id="56615"/>
    <lineage>
        <taxon>Eukaryota</taxon>
        <taxon>Fungi</taxon>
        <taxon>Dikarya</taxon>
        <taxon>Basidiomycota</taxon>
        <taxon>Pucciniomycotina</taxon>
        <taxon>Pucciniomycetes</taxon>
        <taxon>Pucciniales</taxon>
        <taxon>Pucciniaceae</taxon>
        <taxon>Puccinia</taxon>
    </lineage>
</organism>
<dbReference type="UniPathway" id="UPA00164"/>
<comment type="caution">
    <text evidence="8">The sequence shown here is derived from an EMBL/GenBank/DDBJ whole genome shotgun (WGS) entry which is preliminary data.</text>
</comment>
<comment type="catalytic activity">
    <reaction evidence="6">
        <text>[(1-&gt;4)-alpha-D-glucosyl](n) + UDP-alpha-D-glucose = [(1-&gt;4)-alpha-D-glucosyl](n+1) + UDP + H(+)</text>
        <dbReference type="Rhea" id="RHEA:18549"/>
        <dbReference type="Rhea" id="RHEA-COMP:9584"/>
        <dbReference type="Rhea" id="RHEA-COMP:9587"/>
        <dbReference type="ChEBI" id="CHEBI:15378"/>
        <dbReference type="ChEBI" id="CHEBI:15444"/>
        <dbReference type="ChEBI" id="CHEBI:58223"/>
        <dbReference type="ChEBI" id="CHEBI:58885"/>
        <dbReference type="EC" id="2.4.1.11"/>
    </reaction>
    <physiologicalReaction direction="left-to-right" evidence="6">
        <dbReference type="Rhea" id="RHEA:18550"/>
    </physiologicalReaction>
</comment>
<comment type="pathway">
    <text evidence="1 7">Glycan biosynthesis; glycogen biosynthesis.</text>
</comment>
<evidence type="ECO:0000313" key="9">
    <source>
        <dbReference type="Proteomes" id="UP000324748"/>
    </source>
</evidence>
<dbReference type="AlphaFoldDB" id="A0A5B0MLE6"/>
<dbReference type="InterPro" id="IPR008631">
    <property type="entry name" value="Glycogen_synth"/>
</dbReference>
<comment type="function">
    <text evidence="7">Transfers the glycosyl residue from UDP-Glc to the non-reducing end of alpha-1,4-glucan.</text>
</comment>
<evidence type="ECO:0000256" key="2">
    <source>
        <dbReference type="ARBA" id="ARBA00010686"/>
    </source>
</evidence>
<keyword evidence="3 7" id="KW-0328">Glycosyltransferase</keyword>
<evidence type="ECO:0000256" key="3">
    <source>
        <dbReference type="ARBA" id="ARBA00022676"/>
    </source>
</evidence>
<evidence type="ECO:0000256" key="6">
    <source>
        <dbReference type="ARBA" id="ARBA00047345"/>
    </source>
</evidence>